<evidence type="ECO:0000313" key="5">
    <source>
        <dbReference type="Proteomes" id="UP000606172"/>
    </source>
</evidence>
<dbReference type="InterPro" id="IPR051398">
    <property type="entry name" value="Polysacch_Deacetylase"/>
</dbReference>
<name>A0A919RJI5_9ACTN</name>
<dbReference type="InterPro" id="IPR002509">
    <property type="entry name" value="NODB_dom"/>
</dbReference>
<evidence type="ECO:0000256" key="1">
    <source>
        <dbReference type="ARBA" id="ARBA00004613"/>
    </source>
</evidence>
<dbReference type="PROSITE" id="PS51677">
    <property type="entry name" value="NODB"/>
    <property type="match status" value="1"/>
</dbReference>
<evidence type="ECO:0000259" key="3">
    <source>
        <dbReference type="PROSITE" id="PS51677"/>
    </source>
</evidence>
<dbReference type="GO" id="GO:0016810">
    <property type="term" value="F:hydrolase activity, acting on carbon-nitrogen (but not peptide) bonds"/>
    <property type="evidence" value="ECO:0007669"/>
    <property type="project" value="InterPro"/>
</dbReference>
<dbReference type="Pfam" id="PF01522">
    <property type="entry name" value="Polysacc_deac_1"/>
    <property type="match status" value="1"/>
</dbReference>
<reference evidence="4" key="1">
    <citation type="submission" date="2021-01" db="EMBL/GenBank/DDBJ databases">
        <title>Whole genome shotgun sequence of Sinosporangium siamense NBRC 109515.</title>
        <authorList>
            <person name="Komaki H."/>
            <person name="Tamura T."/>
        </authorList>
    </citation>
    <scope>NUCLEOTIDE SEQUENCE</scope>
    <source>
        <strain evidence="4">NBRC 109515</strain>
    </source>
</reference>
<dbReference type="RefSeq" id="WP_204026989.1">
    <property type="nucleotide sequence ID" value="NZ_BOOW01000023.1"/>
</dbReference>
<proteinExistence type="predicted"/>
<gene>
    <name evidence="4" type="ORF">Ssi02_37400</name>
</gene>
<dbReference type="PANTHER" id="PTHR34216">
    <property type="match status" value="1"/>
</dbReference>
<organism evidence="4 5">
    <name type="scientific">Sinosporangium siamense</name>
    <dbReference type="NCBI Taxonomy" id="1367973"/>
    <lineage>
        <taxon>Bacteria</taxon>
        <taxon>Bacillati</taxon>
        <taxon>Actinomycetota</taxon>
        <taxon>Actinomycetes</taxon>
        <taxon>Streptosporangiales</taxon>
        <taxon>Streptosporangiaceae</taxon>
        <taxon>Sinosporangium</taxon>
    </lineage>
</organism>
<comment type="subcellular location">
    <subcellularLocation>
        <location evidence="1">Secreted</location>
    </subcellularLocation>
</comment>
<keyword evidence="2" id="KW-0732">Signal</keyword>
<dbReference type="GO" id="GO:0005576">
    <property type="term" value="C:extracellular region"/>
    <property type="evidence" value="ECO:0007669"/>
    <property type="project" value="UniProtKB-SubCell"/>
</dbReference>
<dbReference type="SUPFAM" id="SSF88713">
    <property type="entry name" value="Glycoside hydrolase/deacetylase"/>
    <property type="match status" value="1"/>
</dbReference>
<sequence>MSSHLTVLGWHNVESTWCFPVTGSGAAGLEGQLRRLRKFANVVPLEEALDSLREGRPLPPRAVALCWDDGYVDNLRLAVPILEKLGLPGTFFLVPGLLSRESRAWWEVAGWAFERSSKERIEWRGMRLFTRGQAGRICYGRAADTLRTMAAEEREEALADLVDRLAAEGEPGDAGLFLDWNDAKELVSRGFSVGSHTMRHATLAQESPKAQFEDLRQSRETLEGELGVPIRVVAYPFGQSDAVSEATRDAAERAGYAHGLTTEFGWNTRATPIAHGRRIMLEPHIGFAQTVVGRVAGRIQARRE</sequence>
<dbReference type="Proteomes" id="UP000606172">
    <property type="component" value="Unassembled WGS sequence"/>
</dbReference>
<evidence type="ECO:0000256" key="2">
    <source>
        <dbReference type="ARBA" id="ARBA00022729"/>
    </source>
</evidence>
<comment type="caution">
    <text evidence="4">The sequence shown here is derived from an EMBL/GenBank/DDBJ whole genome shotgun (WGS) entry which is preliminary data.</text>
</comment>
<dbReference type="EMBL" id="BOOW01000023">
    <property type="protein sequence ID" value="GII93509.1"/>
    <property type="molecule type" value="Genomic_DNA"/>
</dbReference>
<dbReference type="InterPro" id="IPR011330">
    <property type="entry name" value="Glyco_hydro/deAcase_b/a-brl"/>
</dbReference>
<keyword evidence="5" id="KW-1185">Reference proteome</keyword>
<dbReference type="GO" id="GO:0005975">
    <property type="term" value="P:carbohydrate metabolic process"/>
    <property type="evidence" value="ECO:0007669"/>
    <property type="project" value="InterPro"/>
</dbReference>
<dbReference type="CDD" id="cd10918">
    <property type="entry name" value="CE4_NodB_like_5s_6s"/>
    <property type="match status" value="1"/>
</dbReference>
<dbReference type="Gene3D" id="3.20.20.370">
    <property type="entry name" value="Glycoside hydrolase/deacetylase"/>
    <property type="match status" value="1"/>
</dbReference>
<protein>
    <recommendedName>
        <fullName evidence="3">NodB homology domain-containing protein</fullName>
    </recommendedName>
</protein>
<dbReference type="AlphaFoldDB" id="A0A919RJI5"/>
<evidence type="ECO:0000313" key="4">
    <source>
        <dbReference type="EMBL" id="GII93509.1"/>
    </source>
</evidence>
<dbReference type="PANTHER" id="PTHR34216:SF3">
    <property type="entry name" value="POLY-BETA-1,6-N-ACETYL-D-GLUCOSAMINE N-DEACETYLASE"/>
    <property type="match status" value="1"/>
</dbReference>
<feature type="domain" description="NodB homology" evidence="3">
    <location>
        <begin position="61"/>
        <end position="304"/>
    </location>
</feature>
<accession>A0A919RJI5</accession>